<reference evidence="2 4" key="1">
    <citation type="submission" date="2019-11" db="EMBL/GenBank/DDBJ databases">
        <title>Comparative genomics of hydrocarbon-degrading Desulfosarcina strains.</title>
        <authorList>
            <person name="Watanabe M."/>
            <person name="Kojima H."/>
            <person name="Fukui M."/>
        </authorList>
    </citation>
    <scope>NUCLEOTIDE SEQUENCE [LARGE SCALE GENOMIC DNA]</scope>
    <source>
        <strain evidence="2 4">PL12</strain>
    </source>
</reference>
<evidence type="ECO:0000313" key="4">
    <source>
        <dbReference type="Proteomes" id="UP000427906"/>
    </source>
</evidence>
<evidence type="ECO:0000259" key="1">
    <source>
        <dbReference type="Pfam" id="PF12760"/>
    </source>
</evidence>
<feature type="domain" description="Transposase zinc-ribbon" evidence="1">
    <location>
        <begin position="25"/>
        <end position="66"/>
    </location>
</feature>
<gene>
    <name evidence="2" type="ORF">DSCA_09850</name>
    <name evidence="3" type="ORF">DSCA_10080</name>
</gene>
<organism evidence="2 4">
    <name type="scientific">Desulfosarcina alkanivorans</name>
    <dbReference type="NCBI Taxonomy" id="571177"/>
    <lineage>
        <taxon>Bacteria</taxon>
        <taxon>Pseudomonadati</taxon>
        <taxon>Thermodesulfobacteriota</taxon>
        <taxon>Desulfobacteria</taxon>
        <taxon>Desulfobacterales</taxon>
        <taxon>Desulfosarcinaceae</taxon>
        <taxon>Desulfosarcina</taxon>
    </lineage>
</organism>
<sequence>MTDFTITGDFPKSEIEFDQRFSKPEACFGYLFKQKWPDGFVCKKCGDKQYWLSSSTLYICTQCELQHSLTAGTMMDSSKTPIIYWFKAMWWFTTRKSGINAVNLKELIGFGSYQSAWTWLQKLRRCDIRHEREKLSGRVEVDEFVLGGKQSGKRGRGAEGKTIVAIAVER</sequence>
<dbReference type="OrthoDB" id="5417360at2"/>
<keyword evidence="4" id="KW-1185">Reference proteome</keyword>
<dbReference type="Pfam" id="PF12760">
    <property type="entry name" value="Zn_ribbon_IS1595"/>
    <property type="match status" value="1"/>
</dbReference>
<dbReference type="InterPro" id="IPR024442">
    <property type="entry name" value="Transposase_Zn_ribbon"/>
</dbReference>
<evidence type="ECO:0000313" key="2">
    <source>
        <dbReference type="EMBL" id="BBO67055.1"/>
    </source>
</evidence>
<protein>
    <recommendedName>
        <fullName evidence="1">Transposase zinc-ribbon domain-containing protein</fullName>
    </recommendedName>
</protein>
<dbReference type="AlphaFoldDB" id="A0A5K7YF17"/>
<dbReference type="EMBL" id="AP021874">
    <property type="protein sequence ID" value="BBO67055.1"/>
    <property type="molecule type" value="Genomic_DNA"/>
</dbReference>
<dbReference type="NCBIfam" id="NF033547">
    <property type="entry name" value="transpos_IS1595"/>
    <property type="match status" value="1"/>
</dbReference>
<dbReference type="RefSeq" id="WP_155315354.1">
    <property type="nucleotide sequence ID" value="NZ_AP021874.1"/>
</dbReference>
<dbReference type="Proteomes" id="UP000427906">
    <property type="component" value="Chromosome"/>
</dbReference>
<dbReference type="EMBL" id="AP021874">
    <property type="protein sequence ID" value="BBO67078.1"/>
    <property type="molecule type" value="Genomic_DNA"/>
</dbReference>
<dbReference type="KEGG" id="dalk:DSCA_10080"/>
<proteinExistence type="predicted"/>
<evidence type="ECO:0000313" key="3">
    <source>
        <dbReference type="EMBL" id="BBO67078.1"/>
    </source>
</evidence>
<name>A0A5K7YF17_9BACT</name>
<dbReference type="KEGG" id="dalk:DSCA_09850"/>
<accession>A0A5K7YF17</accession>